<reference evidence="3 4" key="1">
    <citation type="submission" date="2024-03" db="EMBL/GenBank/DDBJ databases">
        <title>Novel species of the genus Variovorax.</title>
        <authorList>
            <person name="Liu Q."/>
            <person name="Xin Y.-H."/>
        </authorList>
    </citation>
    <scope>NUCLEOTIDE SEQUENCE [LARGE SCALE GENOMIC DNA]</scope>
    <source>
        <strain evidence="3 4">KACC 18901</strain>
    </source>
</reference>
<evidence type="ECO:0000256" key="2">
    <source>
        <dbReference type="SAM" id="SignalP"/>
    </source>
</evidence>
<dbReference type="Proteomes" id="UP001367030">
    <property type="component" value="Unassembled WGS sequence"/>
</dbReference>
<feature type="signal peptide" evidence="2">
    <location>
        <begin position="1"/>
        <end position="21"/>
    </location>
</feature>
<proteinExistence type="predicted"/>
<keyword evidence="2" id="KW-0732">Signal</keyword>
<accession>A0ABU8XJS3</accession>
<keyword evidence="4" id="KW-1185">Reference proteome</keyword>
<protein>
    <recommendedName>
        <fullName evidence="5">DUF4124 domain-containing protein</fullName>
    </recommendedName>
</protein>
<evidence type="ECO:0000313" key="3">
    <source>
        <dbReference type="EMBL" id="MEJ8859951.1"/>
    </source>
</evidence>
<name>A0ABU8XJS3_9BURK</name>
<organism evidence="3 4">
    <name type="scientific">Variovorax robiniae</name>
    <dbReference type="NCBI Taxonomy" id="1836199"/>
    <lineage>
        <taxon>Bacteria</taxon>
        <taxon>Pseudomonadati</taxon>
        <taxon>Pseudomonadota</taxon>
        <taxon>Betaproteobacteria</taxon>
        <taxon>Burkholderiales</taxon>
        <taxon>Comamonadaceae</taxon>
        <taxon>Variovorax</taxon>
    </lineage>
</organism>
<evidence type="ECO:0000313" key="4">
    <source>
        <dbReference type="Proteomes" id="UP001367030"/>
    </source>
</evidence>
<evidence type="ECO:0000256" key="1">
    <source>
        <dbReference type="SAM" id="MobiDB-lite"/>
    </source>
</evidence>
<comment type="caution">
    <text evidence="3">The sequence shown here is derived from an EMBL/GenBank/DDBJ whole genome shotgun (WGS) entry which is preliminary data.</text>
</comment>
<feature type="compositionally biased region" description="Basic and acidic residues" evidence="1">
    <location>
        <begin position="68"/>
        <end position="78"/>
    </location>
</feature>
<gene>
    <name evidence="3" type="ORF">WKW79_35760</name>
</gene>
<dbReference type="RefSeq" id="WP_340339984.1">
    <property type="nucleotide sequence ID" value="NZ_JBBKZS010000045.1"/>
</dbReference>
<evidence type="ECO:0008006" key="5">
    <source>
        <dbReference type="Google" id="ProtNLM"/>
    </source>
</evidence>
<sequence>MNFLRLLACTAVVGAVQPVIAHPINACIDGQGRKVMTDRPCENPAVEHERDKQRKVRGVGVEQVRAPDVFETRTKIGDNGKPVSTHSSGDAGKPQKSQGR</sequence>
<feature type="chain" id="PRO_5045177028" description="DUF4124 domain-containing protein" evidence="2">
    <location>
        <begin position="22"/>
        <end position="100"/>
    </location>
</feature>
<feature type="region of interest" description="Disordered" evidence="1">
    <location>
        <begin position="44"/>
        <end position="100"/>
    </location>
</feature>
<dbReference type="EMBL" id="JBBKZS010000045">
    <property type="protein sequence ID" value="MEJ8859951.1"/>
    <property type="molecule type" value="Genomic_DNA"/>
</dbReference>